<dbReference type="NCBIfam" id="TIGR00231">
    <property type="entry name" value="small_GTP"/>
    <property type="match status" value="1"/>
</dbReference>
<evidence type="ECO:0000259" key="1">
    <source>
        <dbReference type="Pfam" id="PF01926"/>
    </source>
</evidence>
<accession>A0A017H655</accession>
<dbReference type="Pfam" id="PF01926">
    <property type="entry name" value="MMR_HSR1"/>
    <property type="match status" value="1"/>
</dbReference>
<dbReference type="InterPro" id="IPR040644">
    <property type="entry name" value="HydF_tetramer"/>
</dbReference>
<organism evidence="4 5">
    <name type="scientific">Fusobacterium necrophorum subsp. funduliforme B35</name>
    <dbReference type="NCBI Taxonomy" id="1226633"/>
    <lineage>
        <taxon>Bacteria</taxon>
        <taxon>Fusobacteriati</taxon>
        <taxon>Fusobacteriota</taxon>
        <taxon>Fusobacteriia</taxon>
        <taxon>Fusobacteriales</taxon>
        <taxon>Fusobacteriaceae</taxon>
        <taxon>Fusobacterium</taxon>
    </lineage>
</organism>
<feature type="domain" description="Hydrogen maturase F tetramerization" evidence="3">
    <location>
        <begin position="279"/>
        <end position="396"/>
    </location>
</feature>
<dbReference type="InterPro" id="IPR023873">
    <property type="entry name" value="FeFe-hyd_GTPase_HydF"/>
</dbReference>
<dbReference type="GO" id="GO:0005525">
    <property type="term" value="F:GTP binding"/>
    <property type="evidence" value="ECO:0007669"/>
    <property type="project" value="InterPro"/>
</dbReference>
<dbReference type="Gene3D" id="3.40.50.300">
    <property type="entry name" value="P-loop containing nucleotide triphosphate hydrolases"/>
    <property type="match status" value="1"/>
</dbReference>
<evidence type="ECO:0000259" key="3">
    <source>
        <dbReference type="Pfam" id="PF18133"/>
    </source>
</evidence>
<evidence type="ECO:0000313" key="5">
    <source>
        <dbReference type="Proteomes" id="UP000031184"/>
    </source>
</evidence>
<dbReference type="PANTHER" id="PTHR42714">
    <property type="entry name" value="TRNA MODIFICATION GTPASE GTPBP3"/>
    <property type="match status" value="1"/>
</dbReference>
<dbReference type="CDD" id="cd00880">
    <property type="entry name" value="Era_like"/>
    <property type="match status" value="1"/>
</dbReference>
<dbReference type="PATRIC" id="fig|1226633.4.peg.1344"/>
<dbReference type="InterPro" id="IPR041606">
    <property type="entry name" value="HydF_dimer"/>
</dbReference>
<dbReference type="Gene3D" id="3.40.50.11410">
    <property type="match status" value="1"/>
</dbReference>
<dbReference type="RefSeq" id="WP_039121948.1">
    <property type="nucleotide sequence ID" value="NZ_AOJP01000003.1"/>
</dbReference>
<dbReference type="Pfam" id="PF18128">
    <property type="entry name" value="HydF_dimer"/>
    <property type="match status" value="1"/>
</dbReference>
<dbReference type="GO" id="GO:0030488">
    <property type="term" value="P:tRNA methylation"/>
    <property type="evidence" value="ECO:0007669"/>
    <property type="project" value="TreeGrafter"/>
</dbReference>
<dbReference type="GO" id="GO:0005737">
    <property type="term" value="C:cytoplasm"/>
    <property type="evidence" value="ECO:0007669"/>
    <property type="project" value="TreeGrafter"/>
</dbReference>
<dbReference type="OrthoDB" id="9811338at2"/>
<dbReference type="GO" id="GO:0002098">
    <property type="term" value="P:tRNA wobble uridine modification"/>
    <property type="evidence" value="ECO:0007669"/>
    <property type="project" value="TreeGrafter"/>
</dbReference>
<dbReference type="AlphaFoldDB" id="A0A017H655"/>
<evidence type="ECO:0000259" key="2">
    <source>
        <dbReference type="Pfam" id="PF18128"/>
    </source>
</evidence>
<feature type="domain" description="G" evidence="1">
    <location>
        <begin position="12"/>
        <end position="128"/>
    </location>
</feature>
<comment type="caution">
    <text evidence="4">The sequence shown here is derived from an EMBL/GenBank/DDBJ whole genome shotgun (WGS) entry which is preliminary data.</text>
</comment>
<gene>
    <name evidence="4" type="ORF">C095_06670</name>
</gene>
<sequence>MIQKTANANRKHIAFFGKRNAGKSSLFNLLLGEDFSLVSKQLGTTTDPVYKAMELVGYGPVRLIDTAGLDDIGELGELRVKKSKEVLQKIDMAIYVLDSSQEVTEEERKEAKRLFQRFHIPYVFVWNKRDMVGEILEAEWKEKYPEDIYLHIRPAEKKKQLVDCIVKKLELQEEDPSLIGDLLQYGDSIIVVIPIDSEAPKGRLILPQVQLLRDCLDYGIKSYVVRDTELAEALQELKKIKLVITDSQIFHRVASMVPSEIPLISFSILFARQKGELQDFLEGIEALKTLKEKEKAKVLIVESCSHTQSHEDIGRVKIPHLLKSKLNPKIEVVFQQGRSLEEDLTGIDVIIHCGSCMLTRKQMLNRIQIAREQKIPMTNYGIVLAYFAGILERSMDILKK</sequence>
<protein>
    <submittedName>
        <fullName evidence="4">GTP-binding protein</fullName>
    </submittedName>
</protein>
<evidence type="ECO:0000313" key="4">
    <source>
        <dbReference type="EMBL" id="KID49109.1"/>
    </source>
</evidence>
<reference evidence="4 5" key="1">
    <citation type="submission" date="2013-08" db="EMBL/GenBank/DDBJ databases">
        <title>An opportunistic ruminal bacterium that causes liver abscesses in cattle.</title>
        <authorList>
            <person name="Benahmed F.H."/>
            <person name="Rasmussen M."/>
            <person name="Harbottle H."/>
            <person name="Soppet D."/>
            <person name="Nagaraja T.G."/>
            <person name="Davidson M."/>
        </authorList>
    </citation>
    <scope>NUCLEOTIDE SEQUENCE [LARGE SCALE GENOMIC DNA]</scope>
    <source>
        <strain evidence="4 5">B35</strain>
    </source>
</reference>
<dbReference type="EMBL" id="AUZI01000016">
    <property type="protein sequence ID" value="KID49109.1"/>
    <property type="molecule type" value="Genomic_DNA"/>
</dbReference>
<name>A0A017H655_9FUSO</name>
<dbReference type="NCBIfam" id="TIGR03918">
    <property type="entry name" value="GTP_HydF"/>
    <property type="match status" value="1"/>
</dbReference>
<dbReference type="InterPro" id="IPR027417">
    <property type="entry name" value="P-loop_NTPase"/>
</dbReference>
<dbReference type="SUPFAM" id="SSF52540">
    <property type="entry name" value="P-loop containing nucleoside triphosphate hydrolases"/>
    <property type="match status" value="1"/>
</dbReference>
<dbReference type="PANTHER" id="PTHR42714:SF6">
    <property type="entry name" value="TRANSLATION INITIATION FACTOR IF-2"/>
    <property type="match status" value="1"/>
</dbReference>
<dbReference type="InterPro" id="IPR006073">
    <property type="entry name" value="GTP-bd"/>
</dbReference>
<dbReference type="Pfam" id="PF18133">
    <property type="entry name" value="HydF_tetramer"/>
    <property type="match status" value="1"/>
</dbReference>
<feature type="domain" description="Hydrogen maturase F dimerization" evidence="2">
    <location>
        <begin position="178"/>
        <end position="275"/>
    </location>
</feature>
<dbReference type="InterPro" id="IPR005225">
    <property type="entry name" value="Small_GTP-bd"/>
</dbReference>
<dbReference type="Proteomes" id="UP000031184">
    <property type="component" value="Unassembled WGS sequence"/>
</dbReference>
<dbReference type="Gene3D" id="3.40.50.11420">
    <property type="match status" value="1"/>
</dbReference>
<proteinExistence type="predicted"/>